<evidence type="ECO:0000256" key="1">
    <source>
        <dbReference type="ARBA" id="ARBA00000552"/>
    </source>
</evidence>
<sequence>MKQYYQISPKEFSRMNTQELRDNFLIETIFLDNQATITYTHYDRMIVGGVMPLKKEVSLPNGSLISAEYFLERREIGIINIGGEGSISIDGTVYPMANKDGMYIGRGIKDVRFTSNDSNNPAKFYYNSAPAHIDHPTVKITFADAVPNPMGDPLLSNKRTIYQYVHPKVCQSAQLLMGLTMLDPGNMWNTMPAHTHDRRMESYFYFDLKEGSKVFHLMGEPSETRHIVVSETQVVVSPSWSIHSGVGTGAYTFIWAMAGENQNFTDMDHIVMDNLR</sequence>
<feature type="binding site" evidence="6">
    <location>
        <position position="201"/>
    </location>
    <ligand>
        <name>Zn(2+)</name>
        <dbReference type="ChEBI" id="CHEBI:29105"/>
    </ligand>
</feature>
<name>A0A968KUS4_9SPIO</name>
<dbReference type="PIRSF" id="PIRSF006625">
    <property type="entry name" value="KduI"/>
    <property type="match status" value="1"/>
</dbReference>
<dbReference type="PANTHER" id="PTHR38461:SF1">
    <property type="entry name" value="4-DEOXY-L-THREO-5-HEXOSULOSE-URONATE KETOL-ISOMERASE"/>
    <property type="match status" value="1"/>
</dbReference>
<dbReference type="InterPro" id="IPR011051">
    <property type="entry name" value="RmlC_Cupin_sf"/>
</dbReference>
<comment type="similarity">
    <text evidence="2 6">Belongs to the KduI family.</text>
</comment>
<keyword evidence="5 6" id="KW-0413">Isomerase</keyword>
<dbReference type="AlphaFoldDB" id="A0A968KUS4"/>
<dbReference type="RefSeq" id="WP_167702962.1">
    <property type="nucleotide sequence ID" value="NZ_CP118168.1"/>
</dbReference>
<dbReference type="InterPro" id="IPR014710">
    <property type="entry name" value="RmlC-like_jellyroll"/>
</dbReference>
<evidence type="ECO:0000256" key="3">
    <source>
        <dbReference type="ARBA" id="ARBA00022723"/>
    </source>
</evidence>
<keyword evidence="3 6" id="KW-0479">Metal-binding</keyword>
<dbReference type="GO" id="GO:0008697">
    <property type="term" value="F:4-deoxy-L-threo-5-hexosulose-uronate ketol-isomerase activity"/>
    <property type="evidence" value="ECO:0007669"/>
    <property type="project" value="UniProtKB-UniRule"/>
</dbReference>
<dbReference type="EMBL" id="JAATLK010000001">
    <property type="protein sequence ID" value="NIZ46503.1"/>
    <property type="molecule type" value="Genomic_DNA"/>
</dbReference>
<dbReference type="CDD" id="cd20491">
    <property type="entry name" value="cupin_KduI_C"/>
    <property type="match status" value="1"/>
</dbReference>
<dbReference type="EC" id="5.3.1.17" evidence="6"/>
<dbReference type="GO" id="GO:0045490">
    <property type="term" value="P:pectin catabolic process"/>
    <property type="evidence" value="ECO:0007669"/>
    <property type="project" value="UniProtKB-UniRule"/>
</dbReference>
<dbReference type="GO" id="GO:0008270">
    <property type="term" value="F:zinc ion binding"/>
    <property type="evidence" value="ECO:0007669"/>
    <property type="project" value="UniProtKB-UniRule"/>
</dbReference>
<dbReference type="Proteomes" id="UP000752013">
    <property type="component" value="Unassembled WGS sequence"/>
</dbReference>
<dbReference type="Gene3D" id="2.60.120.10">
    <property type="entry name" value="Jelly Rolls"/>
    <property type="match status" value="1"/>
</dbReference>
<dbReference type="PANTHER" id="PTHR38461">
    <property type="entry name" value="4-DEOXY-L-THREO-5-HEXOSULOSE-URONATE KETOL-ISOMERASE"/>
    <property type="match status" value="1"/>
</dbReference>
<proteinExistence type="inferred from homology"/>
<organism evidence="7 8">
    <name type="scientific">Entomospira nematocerorum</name>
    <dbReference type="NCBI Taxonomy" id="2719987"/>
    <lineage>
        <taxon>Bacteria</taxon>
        <taxon>Pseudomonadati</taxon>
        <taxon>Spirochaetota</taxon>
        <taxon>Spirochaetia</taxon>
        <taxon>Spirochaetales</taxon>
        <taxon>Spirochaetaceae</taxon>
        <taxon>Entomospira</taxon>
    </lineage>
</organism>
<comment type="catalytic activity">
    <reaction evidence="1 6">
        <text>5-dehydro-4-deoxy-D-glucuronate = 3-deoxy-D-glycero-2,5-hexodiulosonate</text>
        <dbReference type="Rhea" id="RHEA:23896"/>
        <dbReference type="ChEBI" id="CHEBI:17117"/>
        <dbReference type="ChEBI" id="CHEBI:29071"/>
        <dbReference type="EC" id="5.3.1.17"/>
    </reaction>
</comment>
<comment type="cofactor">
    <cofactor evidence="6">
        <name>Zn(2+)</name>
        <dbReference type="ChEBI" id="CHEBI:29105"/>
    </cofactor>
    <text evidence="6">Binds 1 zinc ion per subunit.</text>
</comment>
<comment type="pathway">
    <text evidence="6">Glycan metabolism; pectin degradation; 2-dehydro-3-deoxy-D-gluconate from pectin: step 4/5.</text>
</comment>
<dbReference type="NCBIfam" id="NF002091">
    <property type="entry name" value="PRK00924.1"/>
    <property type="match status" value="1"/>
</dbReference>
<feature type="binding site" evidence="6">
    <location>
        <position position="196"/>
    </location>
    <ligand>
        <name>Zn(2+)</name>
        <dbReference type="ChEBI" id="CHEBI:29105"/>
    </ligand>
</feature>
<dbReference type="InterPro" id="IPR027449">
    <property type="entry name" value="KduI_N"/>
</dbReference>
<dbReference type="InterPro" id="IPR007045">
    <property type="entry name" value="KduI"/>
</dbReference>
<evidence type="ECO:0000313" key="7">
    <source>
        <dbReference type="EMBL" id="NIZ46503.1"/>
    </source>
</evidence>
<dbReference type="HAMAP" id="MF_00687">
    <property type="entry name" value="KduI"/>
    <property type="match status" value="1"/>
</dbReference>
<dbReference type="Gene3D" id="2.60.120.520">
    <property type="entry name" value="pectin degrading enzyme 5-keto 4- deoxyuronate isomerase, domain 1"/>
    <property type="match status" value="1"/>
</dbReference>
<accession>A0A968KUS4</accession>
<keyword evidence="8" id="KW-1185">Reference proteome</keyword>
<evidence type="ECO:0000313" key="8">
    <source>
        <dbReference type="Proteomes" id="UP000752013"/>
    </source>
</evidence>
<keyword evidence="4 6" id="KW-0862">Zinc</keyword>
<reference evidence="7" key="1">
    <citation type="submission" date="2020-03" db="EMBL/GenBank/DDBJ databases">
        <title>Spirochaetal bacteria isolated from arthropods constitute a novel genus Entomospira genus novum within the order Spirochaetales.</title>
        <authorList>
            <person name="Grana-Miraglia L."/>
            <person name="Sikutova S."/>
            <person name="Fingerle V."/>
            <person name="Sing A."/>
            <person name="Castillo-Ramirez S."/>
            <person name="Margos G."/>
            <person name="Rudolf I."/>
        </authorList>
    </citation>
    <scope>NUCLEOTIDE SEQUENCE</scope>
    <source>
        <strain evidence="7">BR208</strain>
    </source>
</reference>
<dbReference type="GO" id="GO:0042840">
    <property type="term" value="P:D-glucuronate catabolic process"/>
    <property type="evidence" value="ECO:0007669"/>
    <property type="project" value="TreeGrafter"/>
</dbReference>
<gene>
    <name evidence="6 7" type="primary">kduI</name>
    <name evidence="7" type="ORF">HCT46_00980</name>
</gene>
<evidence type="ECO:0000256" key="5">
    <source>
        <dbReference type="ARBA" id="ARBA00023235"/>
    </source>
</evidence>
<evidence type="ECO:0000256" key="6">
    <source>
        <dbReference type="HAMAP-Rule" id="MF_00687"/>
    </source>
</evidence>
<protein>
    <recommendedName>
        <fullName evidence="6">4-deoxy-L-threo-5-hexosulose-uronate ketol-isomerase</fullName>
        <ecNumber evidence="6">5.3.1.17</ecNumber>
    </recommendedName>
    <alternativeName>
        <fullName evidence="6">5-keto-4-deoxyuronate isomerase</fullName>
    </alternativeName>
    <alternativeName>
        <fullName evidence="6">DKI isomerase</fullName>
    </alternativeName>
</protein>
<evidence type="ECO:0000256" key="2">
    <source>
        <dbReference type="ARBA" id="ARBA00008086"/>
    </source>
</evidence>
<feature type="binding site" evidence="6">
    <location>
        <position position="243"/>
    </location>
    <ligand>
        <name>Zn(2+)</name>
        <dbReference type="ChEBI" id="CHEBI:29105"/>
    </ligand>
</feature>
<comment type="caution">
    <text evidence="7">The sequence shown here is derived from an EMBL/GenBank/DDBJ whole genome shotgun (WGS) entry which is preliminary data.</text>
</comment>
<dbReference type="InterPro" id="IPR021120">
    <property type="entry name" value="KduI/IolB_isomerase"/>
</dbReference>
<dbReference type="GO" id="GO:0019698">
    <property type="term" value="P:D-galacturonate catabolic process"/>
    <property type="evidence" value="ECO:0007669"/>
    <property type="project" value="TreeGrafter"/>
</dbReference>
<feature type="binding site" evidence="6">
    <location>
        <position position="194"/>
    </location>
    <ligand>
        <name>Zn(2+)</name>
        <dbReference type="ChEBI" id="CHEBI:29105"/>
    </ligand>
</feature>
<dbReference type="CDD" id="cd20294">
    <property type="entry name" value="cupin_KduI_N"/>
    <property type="match status" value="1"/>
</dbReference>
<evidence type="ECO:0000256" key="4">
    <source>
        <dbReference type="ARBA" id="ARBA00022833"/>
    </source>
</evidence>
<comment type="function">
    <text evidence="6">Catalyzes the isomerization of 5-dehydro-4-deoxy-D-glucuronate to 3-deoxy-D-glycero-2,5-hexodiulosonate.</text>
</comment>
<dbReference type="SUPFAM" id="SSF51182">
    <property type="entry name" value="RmlC-like cupins"/>
    <property type="match status" value="1"/>
</dbReference>
<dbReference type="Pfam" id="PF04962">
    <property type="entry name" value="KduI"/>
    <property type="match status" value="1"/>
</dbReference>